<dbReference type="Proteomes" id="UP001595685">
    <property type="component" value="Unassembled WGS sequence"/>
</dbReference>
<reference evidence="3" key="1">
    <citation type="journal article" date="2019" name="Int. J. Syst. Evol. Microbiol.">
        <title>The Global Catalogue of Microorganisms (GCM) 10K type strain sequencing project: providing services to taxonomists for standard genome sequencing and annotation.</title>
        <authorList>
            <consortium name="The Broad Institute Genomics Platform"/>
            <consortium name="The Broad Institute Genome Sequencing Center for Infectious Disease"/>
            <person name="Wu L."/>
            <person name="Ma J."/>
        </authorList>
    </citation>
    <scope>NUCLEOTIDE SEQUENCE [LARGE SCALE GENOMIC DNA]</scope>
    <source>
        <strain evidence="3">NCAIM B.02333</strain>
    </source>
</reference>
<evidence type="ECO:0000259" key="1">
    <source>
        <dbReference type="Pfam" id="PF01636"/>
    </source>
</evidence>
<organism evidence="2 3">
    <name type="scientific">Aquipuribacter hungaricus</name>
    <dbReference type="NCBI Taxonomy" id="545624"/>
    <lineage>
        <taxon>Bacteria</taxon>
        <taxon>Bacillati</taxon>
        <taxon>Actinomycetota</taxon>
        <taxon>Actinomycetes</taxon>
        <taxon>Micrococcales</taxon>
        <taxon>Intrasporangiaceae</taxon>
        <taxon>Aquipuribacter</taxon>
    </lineage>
</organism>
<sequence>MGPPIDADLVRRLVAAQHPRWRHLPVRPVPVQGHDNRSYRLGEELIVRLPTEQGYVPAVAKEQRWLPRLAPRLPCPVPLPVAAGEPGEGYPFPWSVLRWVPGETALVRLPADTGPLARDLAGFVLALQACPAEDGPLAGAHSFARGQHPSVYDAEVRRSLPRLRGLPGAEDLDVDALARVWDGALATRWDGPPRWFHGDLAAGNVLVGADDRLAGVVDLGTCGVGDPACDLTVAWTVLDRPGREVFRGLVGADEGTWERGRAWVLWKAALVAAEEPGSRAVALELLRLVLVLDER</sequence>
<dbReference type="PANTHER" id="PTHR21310:SF42">
    <property type="entry name" value="BIFUNCTIONAL AAC_APH"/>
    <property type="match status" value="1"/>
</dbReference>
<keyword evidence="2" id="KW-0808">Transferase</keyword>
<dbReference type="SUPFAM" id="SSF56112">
    <property type="entry name" value="Protein kinase-like (PK-like)"/>
    <property type="match status" value="1"/>
</dbReference>
<dbReference type="InterPro" id="IPR011009">
    <property type="entry name" value="Kinase-like_dom_sf"/>
</dbReference>
<dbReference type="CDD" id="cd05155">
    <property type="entry name" value="APH_ChoK_like_1"/>
    <property type="match status" value="1"/>
</dbReference>
<dbReference type="Gene3D" id="3.90.1200.10">
    <property type="match status" value="1"/>
</dbReference>
<keyword evidence="3" id="KW-1185">Reference proteome</keyword>
<accession>A0ABV7WJL7</accession>
<dbReference type="RefSeq" id="WP_340292505.1">
    <property type="nucleotide sequence ID" value="NZ_JBBEOI010000074.1"/>
</dbReference>
<dbReference type="EMBL" id="JBHRWW010000006">
    <property type="protein sequence ID" value="MFC3688741.1"/>
    <property type="molecule type" value="Genomic_DNA"/>
</dbReference>
<name>A0ABV7WJL7_9MICO</name>
<dbReference type="GO" id="GO:0016740">
    <property type="term" value="F:transferase activity"/>
    <property type="evidence" value="ECO:0007669"/>
    <property type="project" value="UniProtKB-KW"/>
</dbReference>
<dbReference type="Gene3D" id="3.30.200.20">
    <property type="entry name" value="Phosphorylase Kinase, domain 1"/>
    <property type="match status" value="1"/>
</dbReference>
<dbReference type="PANTHER" id="PTHR21310">
    <property type="entry name" value="AMINOGLYCOSIDE PHOSPHOTRANSFERASE-RELATED-RELATED"/>
    <property type="match status" value="1"/>
</dbReference>
<gene>
    <name evidence="2" type="ORF">ACFOLH_10350</name>
</gene>
<dbReference type="InterPro" id="IPR051678">
    <property type="entry name" value="AGP_Transferase"/>
</dbReference>
<evidence type="ECO:0000313" key="3">
    <source>
        <dbReference type="Proteomes" id="UP001595685"/>
    </source>
</evidence>
<comment type="caution">
    <text evidence="2">The sequence shown here is derived from an EMBL/GenBank/DDBJ whole genome shotgun (WGS) entry which is preliminary data.</text>
</comment>
<dbReference type="InterPro" id="IPR002575">
    <property type="entry name" value="Aminoglycoside_PTrfase"/>
</dbReference>
<dbReference type="EC" id="2.7.-.-" evidence="2"/>
<dbReference type="Pfam" id="PF01636">
    <property type="entry name" value="APH"/>
    <property type="match status" value="1"/>
</dbReference>
<protein>
    <submittedName>
        <fullName evidence="2">Aminoglycoside phosphotransferase family protein</fullName>
        <ecNumber evidence="2">2.7.-.-</ecNumber>
    </submittedName>
</protein>
<feature type="domain" description="Aminoglycoside phosphotransferase" evidence="1">
    <location>
        <begin position="32"/>
        <end position="263"/>
    </location>
</feature>
<evidence type="ECO:0000313" key="2">
    <source>
        <dbReference type="EMBL" id="MFC3688741.1"/>
    </source>
</evidence>
<proteinExistence type="predicted"/>